<keyword evidence="5" id="KW-0175">Coiled coil</keyword>
<dbReference type="Gene3D" id="3.30.40.10">
    <property type="entry name" value="Zinc/RING finger domain, C3HC4 (zinc finger)"/>
    <property type="match status" value="1"/>
</dbReference>
<reference evidence="8 9" key="1">
    <citation type="submission" date="2023-08" db="EMBL/GenBank/DDBJ databases">
        <title>A Necator americanus chromosomal reference genome.</title>
        <authorList>
            <person name="Ilik V."/>
            <person name="Petrzelkova K.J."/>
            <person name="Pardy F."/>
            <person name="Fuh T."/>
            <person name="Niatou-Singa F.S."/>
            <person name="Gouil Q."/>
            <person name="Baker L."/>
            <person name="Ritchie M.E."/>
            <person name="Jex A.R."/>
            <person name="Gazzola D."/>
            <person name="Li H."/>
            <person name="Toshio Fujiwara R."/>
            <person name="Zhan B."/>
            <person name="Aroian R.V."/>
            <person name="Pafco B."/>
            <person name="Schwarz E.M."/>
        </authorList>
    </citation>
    <scope>NUCLEOTIDE SEQUENCE [LARGE SCALE GENOMIC DNA]</scope>
    <source>
        <strain evidence="8 9">Aroian</strain>
        <tissue evidence="8">Whole animal</tissue>
    </source>
</reference>
<comment type="caution">
    <text evidence="8">The sequence shown here is derived from an EMBL/GenBank/DDBJ whole genome shotgun (WGS) entry which is preliminary data.</text>
</comment>
<feature type="region of interest" description="Disordered" evidence="6">
    <location>
        <begin position="230"/>
        <end position="259"/>
    </location>
</feature>
<feature type="coiled-coil region" evidence="5">
    <location>
        <begin position="269"/>
        <end position="303"/>
    </location>
</feature>
<dbReference type="EMBL" id="JAVFWL010000005">
    <property type="protein sequence ID" value="KAK6755206.1"/>
    <property type="molecule type" value="Genomic_DNA"/>
</dbReference>
<organism evidence="8 9">
    <name type="scientific">Necator americanus</name>
    <name type="common">Human hookworm</name>
    <dbReference type="NCBI Taxonomy" id="51031"/>
    <lineage>
        <taxon>Eukaryota</taxon>
        <taxon>Metazoa</taxon>
        <taxon>Ecdysozoa</taxon>
        <taxon>Nematoda</taxon>
        <taxon>Chromadorea</taxon>
        <taxon>Rhabditida</taxon>
        <taxon>Rhabditina</taxon>
        <taxon>Rhabditomorpha</taxon>
        <taxon>Strongyloidea</taxon>
        <taxon>Ancylostomatidae</taxon>
        <taxon>Bunostominae</taxon>
        <taxon>Necator</taxon>
    </lineage>
</organism>
<feature type="region of interest" description="Disordered" evidence="6">
    <location>
        <begin position="126"/>
        <end position="156"/>
    </location>
</feature>
<feature type="compositionally biased region" description="Polar residues" evidence="6">
    <location>
        <begin position="234"/>
        <end position="246"/>
    </location>
</feature>
<proteinExistence type="predicted"/>
<evidence type="ECO:0000256" key="5">
    <source>
        <dbReference type="SAM" id="Coils"/>
    </source>
</evidence>
<evidence type="ECO:0000256" key="6">
    <source>
        <dbReference type="SAM" id="MobiDB-lite"/>
    </source>
</evidence>
<dbReference type="PANTHER" id="PTHR46603">
    <property type="entry name" value="ABSCISSION/NOCUT CHECKPOINT REGULATOR"/>
    <property type="match status" value="1"/>
</dbReference>
<dbReference type="SUPFAM" id="SSF57903">
    <property type="entry name" value="FYVE/PHD zinc finger"/>
    <property type="match status" value="1"/>
</dbReference>
<dbReference type="InterPro" id="IPR017455">
    <property type="entry name" value="Znf_FYVE-rel"/>
</dbReference>
<evidence type="ECO:0000259" key="7">
    <source>
        <dbReference type="PROSITE" id="PS50178"/>
    </source>
</evidence>
<dbReference type="PROSITE" id="PS50178">
    <property type="entry name" value="ZF_FYVE"/>
    <property type="match status" value="1"/>
</dbReference>
<evidence type="ECO:0000313" key="8">
    <source>
        <dbReference type="EMBL" id="KAK6755206.1"/>
    </source>
</evidence>
<feature type="domain" description="FYVE-type" evidence="7">
    <location>
        <begin position="1"/>
        <end position="58"/>
    </location>
</feature>
<dbReference type="InterPro" id="IPR013083">
    <property type="entry name" value="Znf_RING/FYVE/PHD"/>
</dbReference>
<gene>
    <name evidence="8" type="primary">Necator_chrV.g18694</name>
    <name evidence="8" type="ORF">RB195_013903</name>
</gene>
<dbReference type="PANTHER" id="PTHR46603:SF1">
    <property type="entry name" value="ABSCISSION_NOCUT CHECKPOINT REGULATOR"/>
    <property type="match status" value="1"/>
</dbReference>
<keyword evidence="2 4" id="KW-0863">Zinc-finger</keyword>
<feature type="compositionally biased region" description="Basic and acidic residues" evidence="6">
    <location>
        <begin position="128"/>
        <end position="151"/>
    </location>
</feature>
<feature type="region of interest" description="Disordered" evidence="6">
    <location>
        <begin position="362"/>
        <end position="405"/>
    </location>
</feature>
<keyword evidence="9" id="KW-1185">Reference proteome</keyword>
<keyword evidence="1" id="KW-0479">Metal-binding</keyword>
<dbReference type="InterPro" id="IPR011011">
    <property type="entry name" value="Znf_FYVE_PHD"/>
</dbReference>
<evidence type="ECO:0000256" key="4">
    <source>
        <dbReference type="PROSITE-ProRule" id="PRU00091"/>
    </source>
</evidence>
<evidence type="ECO:0000256" key="1">
    <source>
        <dbReference type="ARBA" id="ARBA00022723"/>
    </source>
</evidence>
<sequence length="405" mass="45326">MPSCCTNCRAKYSILNPEEGCSNCALSFCRRCLPHRAILPQFADRPVTVCFQCFEKLNEETLKKQSKTGAQITKIAIGDASRPNSSGADNVRTNNWWGDGLPPPSMRQSVGQNSPSHVLHRNIQNHAKKVERQEKDVNDLEERWKKSRQDDEPGQPLTLSEIEERLAILRGCDVELIRRPRCIFESTTNPLPYCDSPQGLMKMAKERVEIEERHDPAIQLEQRHKALREDNLECPSSNKPGGQSLNVEDPCAGQSDPRLSTVSSATAFSEATSKDLDDINRLLEDAQKQVNITQAEEKALQREMKDVVAATRQQSLDIEKVSKELGNFWDKQLDKVDVSDSDDNSIDDETVKKIIFEAEQAAEDSAVDGPVPCSENSSSTIVTPTSGKQSQSPKKSSLFSRIFRR</sequence>
<keyword evidence="3" id="KW-0862">Zinc</keyword>
<feature type="compositionally biased region" description="Polar residues" evidence="6">
    <location>
        <begin position="374"/>
        <end position="385"/>
    </location>
</feature>
<name>A0ABR1DZB3_NECAM</name>
<accession>A0ABR1DZB3</accession>
<evidence type="ECO:0000313" key="9">
    <source>
        <dbReference type="Proteomes" id="UP001303046"/>
    </source>
</evidence>
<feature type="compositionally biased region" description="Low complexity" evidence="6">
    <location>
        <begin position="386"/>
        <end position="405"/>
    </location>
</feature>
<protein>
    <recommendedName>
        <fullName evidence="7">FYVE-type domain-containing protein</fullName>
    </recommendedName>
</protein>
<dbReference type="Proteomes" id="UP001303046">
    <property type="component" value="Unassembled WGS sequence"/>
</dbReference>
<evidence type="ECO:0000256" key="3">
    <source>
        <dbReference type="ARBA" id="ARBA00022833"/>
    </source>
</evidence>
<evidence type="ECO:0000256" key="2">
    <source>
        <dbReference type="ARBA" id="ARBA00022771"/>
    </source>
</evidence>